<reference evidence="6" key="2">
    <citation type="journal article" date="2022" name="J. Evol. Biol.">
        <title>Pre- and post-association barriers to host switching in sympatric mutualists.</title>
        <authorList>
            <person name="Dinges Z.M."/>
            <person name="Phillips R.K."/>
            <person name="Lively C.M."/>
            <person name="Bashey F."/>
        </authorList>
    </citation>
    <scope>NUCLEOTIDE SEQUENCE</scope>
    <source>
        <strain evidence="6">MC_266_E_2016</strain>
    </source>
</reference>
<comment type="caution">
    <text evidence="6">The sequence shown here is derived from an EMBL/GenBank/DDBJ whole genome shotgun (WGS) entry which is preliminary data.</text>
</comment>
<name>A0AAJ1J4H3_XENBV</name>
<gene>
    <name evidence="6" type="primary">mgrB</name>
    <name evidence="6" type="ORF">KKJ01_01955</name>
</gene>
<keyword evidence="3" id="KW-0812">Transmembrane</keyword>
<protein>
    <submittedName>
        <fullName evidence="6">PhoP/PhoQ regulator MgrB</fullName>
    </submittedName>
</protein>
<evidence type="ECO:0000256" key="2">
    <source>
        <dbReference type="ARBA" id="ARBA00022519"/>
    </source>
</evidence>
<evidence type="ECO:0000313" key="7">
    <source>
        <dbReference type="Proteomes" id="UP001222434"/>
    </source>
</evidence>
<keyword evidence="2" id="KW-0997">Cell inner membrane</keyword>
<organism evidence="6 7">
    <name type="scientific">Xenorhabdus bovienii</name>
    <name type="common">Xenorhabdus nematophila subsp. bovienii</name>
    <dbReference type="NCBI Taxonomy" id="40576"/>
    <lineage>
        <taxon>Bacteria</taxon>
        <taxon>Pseudomonadati</taxon>
        <taxon>Pseudomonadota</taxon>
        <taxon>Gammaproteobacteria</taxon>
        <taxon>Enterobacterales</taxon>
        <taxon>Morganellaceae</taxon>
        <taxon>Xenorhabdus</taxon>
    </lineage>
</organism>
<accession>A0AAJ1J4H3</accession>
<dbReference type="Proteomes" id="UP001222434">
    <property type="component" value="Unassembled WGS sequence"/>
</dbReference>
<dbReference type="InterPro" id="IPR020907">
    <property type="entry name" value="MgrB"/>
</dbReference>
<dbReference type="Pfam" id="PF13998">
    <property type="entry name" value="MgrB"/>
    <property type="match status" value="1"/>
</dbReference>
<keyword evidence="4" id="KW-1133">Transmembrane helix</keyword>
<evidence type="ECO:0000256" key="1">
    <source>
        <dbReference type="ARBA" id="ARBA00022475"/>
    </source>
</evidence>
<reference evidence="6" key="1">
    <citation type="submission" date="2021-08" db="EMBL/GenBank/DDBJ databases">
        <authorList>
            <person name="Papudeshi B."/>
            <person name="Bashey-Visser F."/>
        </authorList>
    </citation>
    <scope>NUCLEOTIDE SEQUENCE</scope>
    <source>
        <strain evidence="6">MC_266_E_2016</strain>
    </source>
</reference>
<evidence type="ECO:0000256" key="5">
    <source>
        <dbReference type="ARBA" id="ARBA00023136"/>
    </source>
</evidence>
<keyword evidence="5" id="KW-0472">Membrane</keyword>
<evidence type="ECO:0000256" key="4">
    <source>
        <dbReference type="ARBA" id="ARBA00022989"/>
    </source>
</evidence>
<dbReference type="AlphaFoldDB" id="A0AAJ1J4H3"/>
<proteinExistence type="predicted"/>
<sequence length="51" mass="5809">MTRLNIKKTFLVLCLITVCLFLYLLALDIHCDQGNEGFALGICSITRYLPF</sequence>
<dbReference type="EMBL" id="JAILSO010000004">
    <property type="protein sequence ID" value="MDE1477034.1"/>
    <property type="molecule type" value="Genomic_DNA"/>
</dbReference>
<evidence type="ECO:0000313" key="6">
    <source>
        <dbReference type="EMBL" id="MDE1477034.1"/>
    </source>
</evidence>
<keyword evidence="1" id="KW-1003">Cell membrane</keyword>
<evidence type="ECO:0000256" key="3">
    <source>
        <dbReference type="ARBA" id="ARBA00022692"/>
    </source>
</evidence>